<gene>
    <name evidence="1" type="ORF">BOO71_0006109</name>
</gene>
<dbReference type="AlphaFoldDB" id="A0A1U7NZJ8"/>
<name>A0A1U7NZJ8_9DEIO</name>
<dbReference type="Pfam" id="PF22399">
    <property type="entry name" value="DUF6979"/>
    <property type="match status" value="1"/>
</dbReference>
<dbReference type="STRING" id="249408.BOO71_0006109"/>
<sequence length="87" mass="9440">MGLAKHGFVRGFTASSDKPLRENARHALCAYHLYLADPSLLNRKPIWWQAVAAERGISRKGQNGVLDVMASLIQHDAFLPAAGTASP</sequence>
<proteinExistence type="predicted"/>
<reference evidence="1 2" key="1">
    <citation type="submission" date="2017-01" db="EMBL/GenBank/DDBJ databases">
        <title>Genome Analysis of Deinococcus marmoris KOPRI26562.</title>
        <authorList>
            <person name="Kim J.H."/>
            <person name="Oh H.-M."/>
        </authorList>
    </citation>
    <scope>NUCLEOTIDE SEQUENCE [LARGE SCALE GENOMIC DNA]</scope>
    <source>
        <strain evidence="1 2">KOPRI26562</strain>
    </source>
</reference>
<protein>
    <submittedName>
        <fullName evidence="1">Uncharacterized protein</fullName>
    </submittedName>
</protein>
<dbReference type="EMBL" id="MSTI01000068">
    <property type="protein sequence ID" value="OLV18338.1"/>
    <property type="molecule type" value="Genomic_DNA"/>
</dbReference>
<keyword evidence="2" id="KW-1185">Reference proteome</keyword>
<accession>A0A1U7NZJ8</accession>
<dbReference type="Proteomes" id="UP000186607">
    <property type="component" value="Unassembled WGS sequence"/>
</dbReference>
<evidence type="ECO:0000313" key="2">
    <source>
        <dbReference type="Proteomes" id="UP000186607"/>
    </source>
</evidence>
<dbReference type="InterPro" id="IPR053917">
    <property type="entry name" value="DUF6979"/>
</dbReference>
<comment type="caution">
    <text evidence="1">The sequence shown here is derived from an EMBL/GenBank/DDBJ whole genome shotgun (WGS) entry which is preliminary data.</text>
</comment>
<organism evidence="1 2">
    <name type="scientific">Deinococcus marmoris</name>
    <dbReference type="NCBI Taxonomy" id="249408"/>
    <lineage>
        <taxon>Bacteria</taxon>
        <taxon>Thermotogati</taxon>
        <taxon>Deinococcota</taxon>
        <taxon>Deinococci</taxon>
        <taxon>Deinococcales</taxon>
        <taxon>Deinococcaceae</taxon>
        <taxon>Deinococcus</taxon>
    </lineage>
</organism>
<evidence type="ECO:0000313" key="1">
    <source>
        <dbReference type="EMBL" id="OLV18338.1"/>
    </source>
</evidence>